<dbReference type="Proteomes" id="UP000234181">
    <property type="component" value="Unassembled WGS sequence"/>
</dbReference>
<feature type="region of interest" description="Disordered" evidence="1">
    <location>
        <begin position="18"/>
        <end position="43"/>
    </location>
</feature>
<keyword evidence="5" id="KW-1185">Reference proteome</keyword>
<name>A0AB38E501_XANCH</name>
<dbReference type="EMBL" id="OCYS01000135">
    <property type="protein sequence ID" value="SON92477.1"/>
    <property type="molecule type" value="Genomic_DNA"/>
</dbReference>
<proteinExistence type="predicted"/>
<evidence type="ECO:0000313" key="3">
    <source>
        <dbReference type="EMBL" id="SON92477.1"/>
    </source>
</evidence>
<organism evidence="3 4">
    <name type="scientific">Xanthomonas campestris pv. phaseoli</name>
    <dbReference type="NCBI Taxonomy" id="317013"/>
    <lineage>
        <taxon>Bacteria</taxon>
        <taxon>Pseudomonadati</taxon>
        <taxon>Pseudomonadota</taxon>
        <taxon>Gammaproteobacteria</taxon>
        <taxon>Lysobacterales</taxon>
        <taxon>Lysobacteraceae</taxon>
        <taxon>Xanthomonas</taxon>
    </lineage>
</organism>
<evidence type="ECO:0008006" key="6">
    <source>
        <dbReference type="Google" id="ProtNLM"/>
    </source>
</evidence>
<gene>
    <name evidence="2" type="ORF">XAP6984_810034</name>
    <name evidence="3" type="ORF">XAP7430_770035</name>
</gene>
<sequence length="62" mass="6791">MSGQRLDAALRAACYQQSNTSPSSFGRGAGEGRAHVERQPRRHEFFLSRQASKEIVSAALIT</sequence>
<evidence type="ECO:0000313" key="4">
    <source>
        <dbReference type="Proteomes" id="UP000234166"/>
    </source>
</evidence>
<evidence type="ECO:0000256" key="1">
    <source>
        <dbReference type="SAM" id="MobiDB-lite"/>
    </source>
</evidence>
<dbReference type="EMBL" id="OCYT01000141">
    <property type="protein sequence ID" value="SON87656.1"/>
    <property type="molecule type" value="Genomic_DNA"/>
</dbReference>
<protein>
    <recommendedName>
        <fullName evidence="6">Secreted protein</fullName>
    </recommendedName>
</protein>
<feature type="compositionally biased region" description="Basic and acidic residues" evidence="1">
    <location>
        <begin position="30"/>
        <end position="43"/>
    </location>
</feature>
<accession>A0AB38E501</accession>
<dbReference type="AlphaFoldDB" id="A0AB38E501"/>
<dbReference type="Proteomes" id="UP000234166">
    <property type="component" value="Unassembled WGS sequence"/>
</dbReference>
<comment type="caution">
    <text evidence="3">The sequence shown here is derived from an EMBL/GenBank/DDBJ whole genome shotgun (WGS) entry which is preliminary data.</text>
</comment>
<reference evidence="4 5" key="1">
    <citation type="submission" date="2017-10" db="EMBL/GenBank/DDBJ databases">
        <authorList>
            <person name="Regsiter A."/>
            <person name="William W."/>
        </authorList>
    </citation>
    <scope>NUCLEOTIDE SEQUENCE [LARGE SCALE GENOMIC DNA]</scope>
    <source>
        <strain evidence="2 5">CFBP6984</strain>
        <strain evidence="3 4">CFBP7430</strain>
    </source>
</reference>
<evidence type="ECO:0000313" key="5">
    <source>
        <dbReference type="Proteomes" id="UP000234181"/>
    </source>
</evidence>
<evidence type="ECO:0000313" key="2">
    <source>
        <dbReference type="EMBL" id="SON87656.1"/>
    </source>
</evidence>